<accession>A0ACB7SAS8</accession>
<sequence>MPQLWLPGPAATDYRHPEAEPCERGRVYKTFDDLVWVAVFVCLICLSGLLALGGWETLLTRRRKCASLLGSAYRHGWDLFGLLFAESTSSYALCRYAALRYSGVIE</sequence>
<evidence type="ECO:0000313" key="2">
    <source>
        <dbReference type="Proteomes" id="UP000821845"/>
    </source>
</evidence>
<reference evidence="1" key="1">
    <citation type="submission" date="2020-05" db="EMBL/GenBank/DDBJ databases">
        <title>Large-scale comparative analyses of tick genomes elucidate their genetic diversity and vector capacities.</title>
        <authorList>
            <person name="Jia N."/>
            <person name="Wang J."/>
            <person name="Shi W."/>
            <person name="Du L."/>
            <person name="Sun Y."/>
            <person name="Zhan W."/>
            <person name="Jiang J."/>
            <person name="Wang Q."/>
            <person name="Zhang B."/>
            <person name="Ji P."/>
            <person name="Sakyi L.B."/>
            <person name="Cui X."/>
            <person name="Yuan T."/>
            <person name="Jiang B."/>
            <person name="Yang W."/>
            <person name="Lam T.T.-Y."/>
            <person name="Chang Q."/>
            <person name="Ding S."/>
            <person name="Wang X."/>
            <person name="Zhu J."/>
            <person name="Ruan X."/>
            <person name="Zhao L."/>
            <person name="Wei J."/>
            <person name="Que T."/>
            <person name="Du C."/>
            <person name="Cheng J."/>
            <person name="Dai P."/>
            <person name="Han X."/>
            <person name="Huang E."/>
            <person name="Gao Y."/>
            <person name="Liu J."/>
            <person name="Shao H."/>
            <person name="Ye R."/>
            <person name="Li L."/>
            <person name="Wei W."/>
            <person name="Wang X."/>
            <person name="Wang C."/>
            <person name="Yang T."/>
            <person name="Huo Q."/>
            <person name="Li W."/>
            <person name="Guo W."/>
            <person name="Chen H."/>
            <person name="Zhou L."/>
            <person name="Ni X."/>
            <person name="Tian J."/>
            <person name="Zhou Y."/>
            <person name="Sheng Y."/>
            <person name="Liu T."/>
            <person name="Pan Y."/>
            <person name="Xia L."/>
            <person name="Li J."/>
            <person name="Zhao F."/>
            <person name="Cao W."/>
        </authorList>
    </citation>
    <scope>NUCLEOTIDE SEQUENCE</scope>
    <source>
        <strain evidence="1">Hyas-2018</strain>
    </source>
</reference>
<evidence type="ECO:0000313" key="1">
    <source>
        <dbReference type="EMBL" id="KAH6930247.1"/>
    </source>
</evidence>
<protein>
    <submittedName>
        <fullName evidence="1">Uncharacterized protein</fullName>
    </submittedName>
</protein>
<dbReference type="Proteomes" id="UP000821845">
    <property type="component" value="Chromosome 5"/>
</dbReference>
<dbReference type="EMBL" id="CM023485">
    <property type="protein sequence ID" value="KAH6930247.1"/>
    <property type="molecule type" value="Genomic_DNA"/>
</dbReference>
<name>A0ACB7SAS8_HYAAI</name>
<keyword evidence="2" id="KW-1185">Reference proteome</keyword>
<gene>
    <name evidence="1" type="ORF">HPB50_012259</name>
</gene>
<comment type="caution">
    <text evidence="1">The sequence shown here is derived from an EMBL/GenBank/DDBJ whole genome shotgun (WGS) entry which is preliminary data.</text>
</comment>
<proteinExistence type="predicted"/>
<organism evidence="1 2">
    <name type="scientific">Hyalomma asiaticum</name>
    <name type="common">Tick</name>
    <dbReference type="NCBI Taxonomy" id="266040"/>
    <lineage>
        <taxon>Eukaryota</taxon>
        <taxon>Metazoa</taxon>
        <taxon>Ecdysozoa</taxon>
        <taxon>Arthropoda</taxon>
        <taxon>Chelicerata</taxon>
        <taxon>Arachnida</taxon>
        <taxon>Acari</taxon>
        <taxon>Parasitiformes</taxon>
        <taxon>Ixodida</taxon>
        <taxon>Ixodoidea</taxon>
        <taxon>Ixodidae</taxon>
        <taxon>Hyalomminae</taxon>
        <taxon>Hyalomma</taxon>
    </lineage>
</organism>